<dbReference type="Pfam" id="PF04542">
    <property type="entry name" value="Sigma70_r2"/>
    <property type="match status" value="1"/>
</dbReference>
<feature type="compositionally biased region" description="Basic residues" evidence="5">
    <location>
        <begin position="496"/>
        <end position="505"/>
    </location>
</feature>
<dbReference type="InterPro" id="IPR013325">
    <property type="entry name" value="RNA_pol_sigma_r2"/>
</dbReference>
<keyword evidence="8" id="KW-1185">Reference proteome</keyword>
<protein>
    <recommendedName>
        <fullName evidence="6">RNA polymerase sigma-70 region 2 domain-containing protein</fullName>
    </recommendedName>
</protein>
<dbReference type="EMBL" id="BMMP01000022">
    <property type="protein sequence ID" value="GGO56862.1"/>
    <property type="molecule type" value="Genomic_DNA"/>
</dbReference>
<dbReference type="InterPro" id="IPR041916">
    <property type="entry name" value="Anti_sigma_zinc_sf"/>
</dbReference>
<organism evidence="7 8">
    <name type="scientific">Streptomyces daqingensis</name>
    <dbReference type="NCBI Taxonomy" id="1472640"/>
    <lineage>
        <taxon>Bacteria</taxon>
        <taxon>Bacillati</taxon>
        <taxon>Actinomycetota</taxon>
        <taxon>Actinomycetes</taxon>
        <taxon>Kitasatosporales</taxon>
        <taxon>Streptomycetaceae</taxon>
        <taxon>Streptomyces</taxon>
    </lineage>
</organism>
<feature type="compositionally biased region" description="Basic and acidic residues" evidence="5">
    <location>
        <begin position="650"/>
        <end position="663"/>
    </location>
</feature>
<dbReference type="Gene3D" id="1.10.10.1320">
    <property type="entry name" value="Anti-sigma factor, zinc-finger domain"/>
    <property type="match status" value="1"/>
</dbReference>
<feature type="region of interest" description="Disordered" evidence="5">
    <location>
        <begin position="1"/>
        <end position="56"/>
    </location>
</feature>
<dbReference type="PANTHER" id="PTHR43133:SF8">
    <property type="entry name" value="RNA POLYMERASE SIGMA FACTOR HI_1459-RELATED"/>
    <property type="match status" value="1"/>
</dbReference>
<feature type="compositionally biased region" description="Low complexity" evidence="5">
    <location>
        <begin position="818"/>
        <end position="838"/>
    </location>
</feature>
<proteinExistence type="predicted"/>
<evidence type="ECO:0000256" key="3">
    <source>
        <dbReference type="ARBA" id="ARBA00023125"/>
    </source>
</evidence>
<evidence type="ECO:0000256" key="1">
    <source>
        <dbReference type="ARBA" id="ARBA00023015"/>
    </source>
</evidence>
<evidence type="ECO:0000313" key="8">
    <source>
        <dbReference type="Proteomes" id="UP000631535"/>
    </source>
</evidence>
<keyword evidence="2" id="KW-0731">Sigma factor</keyword>
<dbReference type="SUPFAM" id="SSF88946">
    <property type="entry name" value="Sigma2 domain of RNA polymerase sigma factors"/>
    <property type="match status" value="1"/>
</dbReference>
<dbReference type="InterPro" id="IPR007627">
    <property type="entry name" value="RNA_pol_sigma70_r2"/>
</dbReference>
<evidence type="ECO:0000256" key="5">
    <source>
        <dbReference type="SAM" id="MobiDB-lite"/>
    </source>
</evidence>
<feature type="compositionally biased region" description="Polar residues" evidence="5">
    <location>
        <begin position="405"/>
        <end position="419"/>
    </location>
</feature>
<evidence type="ECO:0000313" key="7">
    <source>
        <dbReference type="EMBL" id="GGO56862.1"/>
    </source>
</evidence>
<dbReference type="InterPro" id="IPR039425">
    <property type="entry name" value="RNA_pol_sigma-70-like"/>
</dbReference>
<keyword evidence="3" id="KW-0238">DNA-binding</keyword>
<evidence type="ECO:0000256" key="2">
    <source>
        <dbReference type="ARBA" id="ARBA00023082"/>
    </source>
</evidence>
<feature type="compositionally biased region" description="Low complexity" evidence="5">
    <location>
        <begin position="687"/>
        <end position="724"/>
    </location>
</feature>
<feature type="compositionally biased region" description="Polar residues" evidence="5">
    <location>
        <begin position="209"/>
        <end position="225"/>
    </location>
</feature>
<feature type="region of interest" description="Disordered" evidence="5">
    <location>
        <begin position="405"/>
        <end position="425"/>
    </location>
</feature>
<dbReference type="Proteomes" id="UP000631535">
    <property type="component" value="Unassembled WGS sequence"/>
</dbReference>
<feature type="compositionally biased region" description="Low complexity" evidence="5">
    <location>
        <begin position="773"/>
        <end position="799"/>
    </location>
</feature>
<feature type="region of interest" description="Disordered" evidence="5">
    <location>
        <begin position="749"/>
        <end position="799"/>
    </location>
</feature>
<feature type="region of interest" description="Disordered" evidence="5">
    <location>
        <begin position="586"/>
        <end position="724"/>
    </location>
</feature>
<reference evidence="8" key="1">
    <citation type="journal article" date="2019" name="Int. J. Syst. Evol. Microbiol.">
        <title>The Global Catalogue of Microorganisms (GCM) 10K type strain sequencing project: providing services to taxonomists for standard genome sequencing and annotation.</title>
        <authorList>
            <consortium name="The Broad Institute Genomics Platform"/>
            <consortium name="The Broad Institute Genome Sequencing Center for Infectious Disease"/>
            <person name="Wu L."/>
            <person name="Ma J."/>
        </authorList>
    </citation>
    <scope>NUCLEOTIDE SEQUENCE [LARGE SCALE GENOMIC DNA]</scope>
    <source>
        <strain evidence="8">CGMCC 4.7178</strain>
    </source>
</reference>
<feature type="region of interest" description="Disordered" evidence="5">
    <location>
        <begin position="201"/>
        <end position="237"/>
    </location>
</feature>
<accession>A0ABQ2MRZ2</accession>
<feature type="region of interest" description="Disordered" evidence="5">
    <location>
        <begin position="818"/>
        <end position="853"/>
    </location>
</feature>
<feature type="domain" description="RNA polymerase sigma-70 region 2" evidence="6">
    <location>
        <begin position="99"/>
        <end position="167"/>
    </location>
</feature>
<keyword evidence="4" id="KW-0804">Transcription</keyword>
<comment type="caution">
    <text evidence="7">The sequence shown here is derived from an EMBL/GenBank/DDBJ whole genome shotgun (WGS) entry which is preliminary data.</text>
</comment>
<gene>
    <name evidence="7" type="ORF">GCM10012287_51410</name>
</gene>
<name>A0ABQ2MRZ2_9ACTN</name>
<sequence length="853" mass="87068">MGAEEREDLGRPVNVNPGSAGMNRPLRAPSPEGAPSGYGGRSQRSHSHHERGSEAGSGIGFEVAATAGAGAGAGCGARPTDADLLRSLRDGEPSAYDELYRRHVRSVRRYARTCCRSWKTADALADEVFARMLWAVRGGKGPQTSVRAYLLASVRPVATGWARSEQRDQLDGWSELFRQSPVVEPSGVRTVGVLSAGVRTAAGARSSDEQWSGKQTSDEPPSGTQVEDDGEGPSAEENQELGADVLAILAAERTLVVQAFNALSAREQAVLWHTTIEEGRQRPAHVAPMPVLTEDAAATAARSARENLRRAYLQAHIHRSHTCGGDCARYSSQLDEYARGGLRARAKSGMRKHLERCPQCRAATAEVIDLNERLRVLAPVAFLGWFASDGGAEAFGALLSSTGVTEPTGEAETSVTLRSGTPDGTGEVVGAVEADVGGDADVADVTGKTDVNGKADVTGSTDGSGGADVSDTADGVGAGGRADAVGQARRSEVAHRSGRSRHAGWSRREGRWRQPAWPRPRSGARLWGRWRRAGAEGRDQGTPGPACAAAGSHRRLGAALQVSAGALAAAVAGVTLIFALAGGRTEGAGAGAPEGAASSNAPQPPGREVEPVPPGSGAQESAPGPSTGRKSRSTRPGSGDLGTPGARSKLRTEKDGSSSDARHGLPLTRPKGPWRARLIAGGDNDATQTSGGPTSSPDSETSPSSPAFSPQAVPSESTVSTVTASTDPTAVSAFAETETASMVPSALPASVTTASVAPETASTDPIAVPVHVGTEAKTETASAAPASTASASTGSATAPTAKALAGSAFVTAVPVATTAASATSTTAEASASVSARSVRLPGPHAPSRPGRIP</sequence>
<feature type="compositionally biased region" description="Polar residues" evidence="5">
    <location>
        <begin position="750"/>
        <end position="763"/>
    </location>
</feature>
<evidence type="ECO:0000259" key="6">
    <source>
        <dbReference type="Pfam" id="PF04542"/>
    </source>
</evidence>
<feature type="region of interest" description="Disordered" evidence="5">
    <location>
        <begin position="441"/>
        <end position="524"/>
    </location>
</feature>
<dbReference type="PANTHER" id="PTHR43133">
    <property type="entry name" value="RNA POLYMERASE ECF-TYPE SIGMA FACTO"/>
    <property type="match status" value="1"/>
</dbReference>
<keyword evidence="1" id="KW-0805">Transcription regulation</keyword>
<evidence type="ECO:0000256" key="4">
    <source>
        <dbReference type="ARBA" id="ARBA00023163"/>
    </source>
</evidence>
<dbReference type="Gene3D" id="1.10.1740.10">
    <property type="match status" value="1"/>
</dbReference>